<evidence type="ECO:0000256" key="1">
    <source>
        <dbReference type="ARBA" id="ARBA00004589"/>
    </source>
</evidence>
<feature type="compositionally biased region" description="Basic and acidic residues" evidence="9">
    <location>
        <begin position="140"/>
        <end position="153"/>
    </location>
</feature>
<keyword evidence="7" id="KW-1015">Disulfide bond</keyword>
<evidence type="ECO:0000313" key="12">
    <source>
        <dbReference type="EMBL" id="KAF4340706.1"/>
    </source>
</evidence>
<evidence type="ECO:0000256" key="8">
    <source>
        <dbReference type="ARBA" id="ARBA00023288"/>
    </source>
</evidence>
<dbReference type="AlphaFoldDB" id="A0A9P5DXC2"/>
<feature type="region of interest" description="Disordered" evidence="9">
    <location>
        <begin position="90"/>
        <end position="222"/>
    </location>
</feature>
<keyword evidence="6 10" id="KW-0732">Signal</keyword>
<feature type="compositionally biased region" description="Low complexity" evidence="9">
    <location>
        <begin position="126"/>
        <end position="139"/>
    </location>
</feature>
<comment type="similarity">
    <text evidence="3">Belongs to the RBT5 family.</text>
</comment>
<feature type="compositionally biased region" description="Low complexity" evidence="9">
    <location>
        <begin position="156"/>
        <end position="168"/>
    </location>
</feature>
<gene>
    <name evidence="12" type="ORF">FBEOM_5364</name>
</gene>
<reference evidence="12" key="2">
    <citation type="submission" date="2020-02" db="EMBL/GenBank/DDBJ databases">
        <title>Identification and distribution of gene clusters putatively required for synthesis of sphingolipid metabolism inhibitors in phylogenetically diverse species of the filamentous fungus Fusarium.</title>
        <authorList>
            <person name="Kim H.-S."/>
            <person name="Busman M."/>
            <person name="Brown D.W."/>
            <person name="Divon H."/>
            <person name="Uhlig S."/>
            <person name="Proctor R.H."/>
        </authorList>
    </citation>
    <scope>NUCLEOTIDE SEQUENCE</scope>
    <source>
        <strain evidence="12">NRRL 25174</strain>
    </source>
</reference>
<evidence type="ECO:0000256" key="4">
    <source>
        <dbReference type="ARBA" id="ARBA00022525"/>
    </source>
</evidence>
<protein>
    <recommendedName>
        <fullName evidence="11">CFEM domain-containing protein</fullName>
    </recommendedName>
</protein>
<evidence type="ECO:0000256" key="5">
    <source>
        <dbReference type="ARBA" id="ARBA00022622"/>
    </source>
</evidence>
<evidence type="ECO:0000256" key="10">
    <source>
        <dbReference type="SAM" id="SignalP"/>
    </source>
</evidence>
<feature type="compositionally biased region" description="Polar residues" evidence="9">
    <location>
        <begin position="169"/>
        <end position="181"/>
    </location>
</feature>
<proteinExistence type="inferred from homology"/>
<dbReference type="Pfam" id="PF05730">
    <property type="entry name" value="CFEM"/>
    <property type="match status" value="1"/>
</dbReference>
<feature type="signal peptide" evidence="10">
    <location>
        <begin position="1"/>
        <end position="19"/>
    </location>
</feature>
<dbReference type="GO" id="GO:0005576">
    <property type="term" value="C:extracellular region"/>
    <property type="evidence" value="ECO:0007669"/>
    <property type="project" value="UniProtKB-SubCell"/>
</dbReference>
<evidence type="ECO:0000256" key="7">
    <source>
        <dbReference type="ARBA" id="ARBA00023157"/>
    </source>
</evidence>
<name>A0A9P5DXC2_9HYPO</name>
<dbReference type="OrthoDB" id="1193027at2759"/>
<sequence length="245" mass="24690">MRKPTSIELVLLMASVARATDSTCAIDCFQGLITNGPPAGCKEATNYLCFCTMPTLQNNWVQCTDKTCTSEKDGAVAWANELCSKLGKPIDLGGSEGSPTSDKTTAVDVPATSTSGEVKPTTEAGKTTAAVQTTATEVKTQSKVEETTGDKTSDVPSGTSAAGTPTTSIKTTVSQPNETTKSAASGSAAEASADQTTDDSVVTITGSADPSTATPSPADGSNAADSVGASFYAAVGVAAALWQLL</sequence>
<evidence type="ECO:0000256" key="3">
    <source>
        <dbReference type="ARBA" id="ARBA00010031"/>
    </source>
</evidence>
<keyword evidence="5" id="KW-0325">Glycoprotein</keyword>
<feature type="chain" id="PRO_5040407737" description="CFEM domain-containing protein" evidence="10">
    <location>
        <begin position="20"/>
        <end position="245"/>
    </location>
</feature>
<organism evidence="12 13">
    <name type="scientific">Fusarium beomiforme</name>
    <dbReference type="NCBI Taxonomy" id="44412"/>
    <lineage>
        <taxon>Eukaryota</taxon>
        <taxon>Fungi</taxon>
        <taxon>Dikarya</taxon>
        <taxon>Ascomycota</taxon>
        <taxon>Pezizomycotina</taxon>
        <taxon>Sordariomycetes</taxon>
        <taxon>Hypocreomycetidae</taxon>
        <taxon>Hypocreales</taxon>
        <taxon>Nectriaceae</taxon>
        <taxon>Fusarium</taxon>
        <taxon>Fusarium burgessii species complex</taxon>
    </lineage>
</organism>
<keyword evidence="5" id="KW-0472">Membrane</keyword>
<evidence type="ECO:0000256" key="6">
    <source>
        <dbReference type="ARBA" id="ARBA00022729"/>
    </source>
</evidence>
<evidence type="ECO:0000256" key="9">
    <source>
        <dbReference type="SAM" id="MobiDB-lite"/>
    </source>
</evidence>
<keyword evidence="8" id="KW-0449">Lipoprotein</keyword>
<accession>A0A9P5DXC2</accession>
<reference evidence="12" key="1">
    <citation type="journal article" date="2017" name="Mycologia">
        <title>Fusarium algeriense, sp. nov., a novel toxigenic crown rot pathogen of durum wheat from Algeria is nested in the Fusarium burgessii species complex.</title>
        <authorList>
            <person name="Laraba I."/>
            <person name="Keddad A."/>
            <person name="Boureghda H."/>
            <person name="Abdallah N."/>
            <person name="Vaughan M.M."/>
            <person name="Proctor R.H."/>
            <person name="Busman M."/>
            <person name="O'Donnell K."/>
        </authorList>
    </citation>
    <scope>NUCLEOTIDE SEQUENCE</scope>
    <source>
        <strain evidence="12">NRRL 25174</strain>
    </source>
</reference>
<dbReference type="EMBL" id="PVQB02000230">
    <property type="protein sequence ID" value="KAF4340706.1"/>
    <property type="molecule type" value="Genomic_DNA"/>
</dbReference>
<feature type="compositionally biased region" description="Polar residues" evidence="9">
    <location>
        <begin position="194"/>
        <end position="215"/>
    </location>
</feature>
<dbReference type="Proteomes" id="UP000730481">
    <property type="component" value="Unassembled WGS sequence"/>
</dbReference>
<evidence type="ECO:0000256" key="2">
    <source>
        <dbReference type="ARBA" id="ARBA00004613"/>
    </source>
</evidence>
<keyword evidence="13" id="KW-1185">Reference proteome</keyword>
<keyword evidence="4" id="KW-0964">Secreted</keyword>
<feature type="compositionally biased region" description="Low complexity" evidence="9">
    <location>
        <begin position="182"/>
        <end position="193"/>
    </location>
</feature>
<keyword evidence="5" id="KW-0336">GPI-anchor</keyword>
<feature type="domain" description="CFEM" evidence="11">
    <location>
        <begin position="22"/>
        <end position="84"/>
    </location>
</feature>
<dbReference type="InterPro" id="IPR008427">
    <property type="entry name" value="Extracellular_membr_CFEM_dom"/>
</dbReference>
<comment type="caution">
    <text evidence="12">The sequence shown here is derived from an EMBL/GenBank/DDBJ whole genome shotgun (WGS) entry which is preliminary data.</text>
</comment>
<dbReference type="GO" id="GO:0098552">
    <property type="term" value="C:side of membrane"/>
    <property type="evidence" value="ECO:0007669"/>
    <property type="project" value="UniProtKB-KW"/>
</dbReference>
<evidence type="ECO:0000313" key="13">
    <source>
        <dbReference type="Proteomes" id="UP000730481"/>
    </source>
</evidence>
<comment type="subcellular location">
    <subcellularLocation>
        <location evidence="1">Membrane</location>
        <topology evidence="1">Lipid-anchor</topology>
        <topology evidence="1">GPI-anchor</topology>
    </subcellularLocation>
    <subcellularLocation>
        <location evidence="2">Secreted</location>
    </subcellularLocation>
</comment>
<evidence type="ECO:0000259" key="11">
    <source>
        <dbReference type="Pfam" id="PF05730"/>
    </source>
</evidence>